<feature type="signal peptide" evidence="1">
    <location>
        <begin position="1"/>
        <end position="29"/>
    </location>
</feature>
<dbReference type="Gene3D" id="3.30.30.10">
    <property type="entry name" value="Knottin, scorpion toxin-like"/>
    <property type="match status" value="1"/>
</dbReference>
<evidence type="ECO:0000313" key="3">
    <source>
        <dbReference type="Proteomes" id="UP000834106"/>
    </source>
</evidence>
<dbReference type="SUPFAM" id="SSF57095">
    <property type="entry name" value="Scorpion toxin-like"/>
    <property type="match status" value="1"/>
</dbReference>
<proteinExistence type="predicted"/>
<evidence type="ECO:0000313" key="2">
    <source>
        <dbReference type="EMBL" id="CAI9779844.1"/>
    </source>
</evidence>
<evidence type="ECO:0000256" key="1">
    <source>
        <dbReference type="SAM" id="SignalP"/>
    </source>
</evidence>
<accession>A0AAD2E771</accession>
<gene>
    <name evidence="2" type="ORF">FPE_LOCUS27274</name>
</gene>
<dbReference type="InterPro" id="IPR036574">
    <property type="entry name" value="Scorpion_toxin-like_sf"/>
</dbReference>
<sequence length="169" mass="17620">MAKLNKTTFLAFFFCFLIIASFEMQMGEAKPCSKLSKGWRGFCAPHKCSRYCIHHEGAYAGACRKHHHTKASESLAPPMASSMLSPLPVPALPVTVVAFTVAKASESPAPPMASSMLSPLPVPALPVAVAAFTVAKASESPAPSVASSMQSPLPVPALPVAVAGVQAYP</sequence>
<protein>
    <submittedName>
        <fullName evidence="2">Uncharacterized protein</fullName>
    </submittedName>
</protein>
<dbReference type="Proteomes" id="UP000834106">
    <property type="component" value="Chromosome 17"/>
</dbReference>
<dbReference type="EMBL" id="OU503052">
    <property type="protein sequence ID" value="CAI9779844.1"/>
    <property type="molecule type" value="Genomic_DNA"/>
</dbReference>
<name>A0AAD2E771_9LAMI</name>
<keyword evidence="3" id="KW-1185">Reference proteome</keyword>
<reference evidence="2" key="1">
    <citation type="submission" date="2023-05" db="EMBL/GenBank/DDBJ databases">
        <authorList>
            <person name="Huff M."/>
        </authorList>
    </citation>
    <scope>NUCLEOTIDE SEQUENCE</scope>
</reference>
<feature type="chain" id="PRO_5042228595" evidence="1">
    <location>
        <begin position="30"/>
        <end position="169"/>
    </location>
</feature>
<organism evidence="2 3">
    <name type="scientific">Fraxinus pennsylvanica</name>
    <dbReference type="NCBI Taxonomy" id="56036"/>
    <lineage>
        <taxon>Eukaryota</taxon>
        <taxon>Viridiplantae</taxon>
        <taxon>Streptophyta</taxon>
        <taxon>Embryophyta</taxon>
        <taxon>Tracheophyta</taxon>
        <taxon>Spermatophyta</taxon>
        <taxon>Magnoliopsida</taxon>
        <taxon>eudicotyledons</taxon>
        <taxon>Gunneridae</taxon>
        <taxon>Pentapetalae</taxon>
        <taxon>asterids</taxon>
        <taxon>lamiids</taxon>
        <taxon>Lamiales</taxon>
        <taxon>Oleaceae</taxon>
        <taxon>Oleeae</taxon>
        <taxon>Fraxinus</taxon>
    </lineage>
</organism>
<dbReference type="AlphaFoldDB" id="A0AAD2E771"/>
<keyword evidence="1" id="KW-0732">Signal</keyword>